<protein>
    <submittedName>
        <fullName evidence="2">Uncharacterized protein</fullName>
    </submittedName>
</protein>
<sequence length="311" mass="35153">MTTPIAAKPPFSESLNVTTEKTRTSTSHQFDADSNTISSPSVDSGPSSTTNIELGMDFNATVVRECERIIEKYRKDQIHKSEASYLLLKAIEIDESTEIGELRSREAAYETFFNQLDECDQSRQRAKERGAKNIASEFAIEIDPAGTTRDVNSESNPQREPTARSSKHRRDSSESDDEPEPKSKKSVDESLFPFASRVQLELSPELQRTLALKENYTRDLAFTKQKFLCQPDCPEIPDAIWDDILRSRYADLDKIFTAVYTVDGDHKTTLKLGDLEVVAGPSKPTKHIQRHGQWTVAWSKYQQGVIYAFPH</sequence>
<feature type="compositionally biased region" description="Low complexity" evidence="1">
    <location>
        <begin position="38"/>
        <end position="48"/>
    </location>
</feature>
<dbReference type="AlphaFoldDB" id="A0A1C7M2V9"/>
<feature type="region of interest" description="Disordered" evidence="1">
    <location>
        <begin position="121"/>
        <end position="188"/>
    </location>
</feature>
<dbReference type="EMBL" id="LUGG01000011">
    <property type="protein sequence ID" value="OBZ71270.1"/>
    <property type="molecule type" value="Genomic_DNA"/>
</dbReference>
<feature type="compositionally biased region" description="Polar residues" evidence="1">
    <location>
        <begin position="149"/>
        <end position="159"/>
    </location>
</feature>
<name>A0A1C7M2V9_GRIFR</name>
<evidence type="ECO:0000313" key="3">
    <source>
        <dbReference type="Proteomes" id="UP000092993"/>
    </source>
</evidence>
<evidence type="ECO:0000256" key="1">
    <source>
        <dbReference type="SAM" id="MobiDB-lite"/>
    </source>
</evidence>
<dbReference type="STRING" id="5627.A0A1C7M2V9"/>
<comment type="caution">
    <text evidence="2">The sequence shown here is derived from an EMBL/GenBank/DDBJ whole genome shotgun (WGS) entry which is preliminary data.</text>
</comment>
<feature type="region of interest" description="Disordered" evidence="1">
    <location>
        <begin position="1"/>
        <end position="50"/>
    </location>
</feature>
<reference evidence="2 3" key="1">
    <citation type="submission" date="2016-03" db="EMBL/GenBank/DDBJ databases">
        <title>Whole genome sequencing of Grifola frondosa 9006-11.</title>
        <authorList>
            <person name="Min B."/>
            <person name="Park H."/>
            <person name="Kim J.-G."/>
            <person name="Cho H."/>
            <person name="Oh Y.-L."/>
            <person name="Kong W.-S."/>
            <person name="Choi I.-G."/>
        </authorList>
    </citation>
    <scope>NUCLEOTIDE SEQUENCE [LARGE SCALE GENOMIC DNA]</scope>
    <source>
        <strain evidence="2 3">9006-11</strain>
    </source>
</reference>
<gene>
    <name evidence="2" type="ORF">A0H81_08351</name>
</gene>
<dbReference type="OrthoDB" id="3261624at2759"/>
<evidence type="ECO:0000313" key="2">
    <source>
        <dbReference type="EMBL" id="OBZ71270.1"/>
    </source>
</evidence>
<organism evidence="2 3">
    <name type="scientific">Grifola frondosa</name>
    <name type="common">Maitake</name>
    <name type="synonym">Polyporus frondosus</name>
    <dbReference type="NCBI Taxonomy" id="5627"/>
    <lineage>
        <taxon>Eukaryota</taxon>
        <taxon>Fungi</taxon>
        <taxon>Dikarya</taxon>
        <taxon>Basidiomycota</taxon>
        <taxon>Agaricomycotina</taxon>
        <taxon>Agaricomycetes</taxon>
        <taxon>Polyporales</taxon>
        <taxon>Grifolaceae</taxon>
        <taxon>Grifola</taxon>
    </lineage>
</organism>
<dbReference type="OMA" id="MTGHEMR"/>
<feature type="compositionally biased region" description="Polar residues" evidence="1">
    <location>
        <begin position="13"/>
        <end position="37"/>
    </location>
</feature>
<proteinExistence type="predicted"/>
<keyword evidence="3" id="KW-1185">Reference proteome</keyword>
<accession>A0A1C7M2V9</accession>
<feature type="compositionally biased region" description="Basic and acidic residues" evidence="1">
    <location>
        <begin position="121"/>
        <end position="131"/>
    </location>
</feature>
<dbReference type="Proteomes" id="UP000092993">
    <property type="component" value="Unassembled WGS sequence"/>
</dbReference>